<evidence type="ECO:0000313" key="1">
    <source>
        <dbReference type="EMBL" id="PPE04493.1"/>
    </source>
</evidence>
<dbReference type="AlphaFoldDB" id="A0A8E2QYF0"/>
<comment type="caution">
    <text evidence="1">The sequence shown here is derived from an EMBL/GenBank/DDBJ whole genome shotgun (WGS) entry which is preliminary data.</text>
</comment>
<dbReference type="Proteomes" id="UP000239010">
    <property type="component" value="Unassembled WGS sequence"/>
</dbReference>
<evidence type="ECO:0000313" key="2">
    <source>
        <dbReference type="Proteomes" id="UP000239010"/>
    </source>
</evidence>
<dbReference type="EMBL" id="PHND01000001">
    <property type="protein sequence ID" value="PPE04493.1"/>
    <property type="molecule type" value="Genomic_DNA"/>
</dbReference>
<organism evidence="1 2">
    <name type="scientific">Entomoplasma ellychniae</name>
    <dbReference type="NCBI Taxonomy" id="2114"/>
    <lineage>
        <taxon>Bacteria</taxon>
        <taxon>Bacillati</taxon>
        <taxon>Mycoplasmatota</taxon>
        <taxon>Mollicutes</taxon>
        <taxon>Entomoplasmatales</taxon>
        <taxon>Entomoplasmataceae</taxon>
        <taxon>Entomoplasma</taxon>
    </lineage>
</organism>
<sequence>MKNKPLTTIEIKEWSITIATTKTFKNKPISIFNETKFFDIPVLNSNGLVIEPIMVKKALGNIFNQCSLEFSKEYLKEVICILPSQTYVKTPIKNSFRLSADQPINKEMIDKLKLSIEKKLKENDHNEIFNLNFENILVNDKKWENFKEINGSLVTFIYNYETIDKAVYKSHTSIVKSCGKQISKIVPNIQALFNIPNSGIKTPENAIIINWENNKVEFGVFKKNSIQTFKTLNQGFDKVIEKMAKKFNIDENLCRKYLLESLDLNSNNFLSNIILKVKNFKNEYEFNGYIFKKEFIKQIDEVLKKITEIIAQSLGNELFRFPIYHYGILTQITNISKFFKTKTTTNNFFGSFSLIGTLNECILATTYGVWNTIDTLIKNEKSFDKLQPKKVEANLSFDFFNHPSENGYMQALFLKQDGIIIDKVKPNEGEQKYE</sequence>
<proteinExistence type="predicted"/>
<dbReference type="RefSeq" id="WP_104205642.1">
    <property type="nucleotide sequence ID" value="NZ_PHND01000001.1"/>
</dbReference>
<name>A0A8E2QYF0_9MOLU</name>
<gene>
    <name evidence="1" type="ORF">EELLY_v1c01730</name>
</gene>
<reference evidence="1 2" key="1">
    <citation type="submission" date="2017-11" db="EMBL/GenBank/DDBJ databases">
        <title>Genome sequence of Entomoplasma ellychniae ELCN-1 (ATCC 43707).</title>
        <authorList>
            <person name="Lo W.-S."/>
            <person name="Gasparich G.E."/>
            <person name="Kuo C.-H."/>
        </authorList>
    </citation>
    <scope>NUCLEOTIDE SEQUENCE [LARGE SCALE GENOMIC DNA]</scope>
    <source>
        <strain evidence="1 2">ELCN-1</strain>
    </source>
</reference>
<accession>A0A8E2QYF0</accession>
<protein>
    <submittedName>
        <fullName evidence="1">Uncharacterized protein</fullName>
    </submittedName>
</protein>
<keyword evidence="2" id="KW-1185">Reference proteome</keyword>